<sequence length="31" mass="3627">MVRDHLVSVRGRPRESVRTVPFWTPGKRGLH</sequence>
<accession>A0A7W8QHD8</accession>
<evidence type="ECO:0000313" key="1">
    <source>
        <dbReference type="EMBL" id="MBB5430295.1"/>
    </source>
</evidence>
<dbReference type="EMBL" id="JACHDB010000001">
    <property type="protein sequence ID" value="MBB5430295.1"/>
    <property type="molecule type" value="Genomic_DNA"/>
</dbReference>
<comment type="caution">
    <text evidence="1">The sequence shown here is derived from an EMBL/GenBank/DDBJ whole genome shotgun (WGS) entry which is preliminary data.</text>
</comment>
<reference evidence="1 2" key="1">
    <citation type="submission" date="2020-08" db="EMBL/GenBank/DDBJ databases">
        <title>Sequencing the genomes of 1000 actinobacteria strains.</title>
        <authorList>
            <person name="Klenk H.-P."/>
        </authorList>
    </citation>
    <scope>NUCLEOTIDE SEQUENCE [LARGE SCALE GENOMIC DNA]</scope>
    <source>
        <strain evidence="1 2">DSM 44551</strain>
    </source>
</reference>
<dbReference type="Proteomes" id="UP000572635">
    <property type="component" value="Unassembled WGS sequence"/>
</dbReference>
<evidence type="ECO:0000313" key="2">
    <source>
        <dbReference type="Proteomes" id="UP000572635"/>
    </source>
</evidence>
<name>A0A7W8QHD8_9ACTN</name>
<dbReference type="AlphaFoldDB" id="A0A7W8QHD8"/>
<proteinExistence type="predicted"/>
<protein>
    <submittedName>
        <fullName evidence="1">Uncharacterized protein</fullName>
    </submittedName>
</protein>
<gene>
    <name evidence="1" type="ORF">HDA36_000379</name>
</gene>
<keyword evidence="2" id="KW-1185">Reference proteome</keyword>
<dbReference type="RefSeq" id="WP_246528157.1">
    <property type="nucleotide sequence ID" value="NZ_BAAAJD010000066.1"/>
</dbReference>
<organism evidence="1 2">
    <name type="scientific">Nocardiopsis composta</name>
    <dbReference type="NCBI Taxonomy" id="157465"/>
    <lineage>
        <taxon>Bacteria</taxon>
        <taxon>Bacillati</taxon>
        <taxon>Actinomycetota</taxon>
        <taxon>Actinomycetes</taxon>
        <taxon>Streptosporangiales</taxon>
        <taxon>Nocardiopsidaceae</taxon>
        <taxon>Nocardiopsis</taxon>
    </lineage>
</organism>